<dbReference type="OrthoDB" id="1673075at2759"/>
<comment type="caution">
    <text evidence="1">The sequence shown here is derived from an EMBL/GenBank/DDBJ whole genome shotgun (WGS) entry which is preliminary data.</text>
</comment>
<organism evidence="1 2">
    <name type="scientific">Thalictrum thalictroides</name>
    <name type="common">Rue-anemone</name>
    <name type="synonym">Anemone thalictroides</name>
    <dbReference type="NCBI Taxonomy" id="46969"/>
    <lineage>
        <taxon>Eukaryota</taxon>
        <taxon>Viridiplantae</taxon>
        <taxon>Streptophyta</taxon>
        <taxon>Embryophyta</taxon>
        <taxon>Tracheophyta</taxon>
        <taxon>Spermatophyta</taxon>
        <taxon>Magnoliopsida</taxon>
        <taxon>Ranunculales</taxon>
        <taxon>Ranunculaceae</taxon>
        <taxon>Thalictroideae</taxon>
        <taxon>Thalictrum</taxon>
    </lineage>
</organism>
<evidence type="ECO:0000313" key="1">
    <source>
        <dbReference type="EMBL" id="KAF5190656.1"/>
    </source>
</evidence>
<protein>
    <submittedName>
        <fullName evidence="1">Uncharacterized protein</fullName>
    </submittedName>
</protein>
<accession>A0A7J6VZW5</accession>
<sequence length="77" mass="8840">MALTNIKAMLGRRITYFDFQRSASRNNLKSNRNSGMAFQSDCTKPRTFASFTIQIIHSGTSFMPWSCKIPIGYHEFL</sequence>
<keyword evidence="2" id="KW-1185">Reference proteome</keyword>
<dbReference type="Proteomes" id="UP000554482">
    <property type="component" value="Unassembled WGS sequence"/>
</dbReference>
<evidence type="ECO:0000313" key="2">
    <source>
        <dbReference type="Proteomes" id="UP000554482"/>
    </source>
</evidence>
<gene>
    <name evidence="1" type="ORF">FRX31_019753</name>
</gene>
<reference evidence="1 2" key="1">
    <citation type="submission" date="2020-06" db="EMBL/GenBank/DDBJ databases">
        <title>Transcriptomic and genomic resources for Thalictrum thalictroides and T. hernandezii: Facilitating candidate gene discovery in an emerging model plant lineage.</title>
        <authorList>
            <person name="Arias T."/>
            <person name="Riano-Pachon D.M."/>
            <person name="Di Stilio V.S."/>
        </authorList>
    </citation>
    <scope>NUCLEOTIDE SEQUENCE [LARGE SCALE GENOMIC DNA]</scope>
    <source>
        <strain evidence="2">cv. WT478/WT964</strain>
        <tissue evidence="1">Leaves</tissue>
    </source>
</reference>
<name>A0A7J6VZW5_THATH</name>
<proteinExistence type="predicted"/>
<dbReference type="AlphaFoldDB" id="A0A7J6VZW5"/>
<dbReference type="EMBL" id="JABWDY010023823">
    <property type="protein sequence ID" value="KAF5190656.1"/>
    <property type="molecule type" value="Genomic_DNA"/>
</dbReference>